<keyword evidence="3" id="KW-1185">Reference proteome</keyword>
<dbReference type="InterPro" id="IPR054722">
    <property type="entry name" value="PolX-like_BBD"/>
</dbReference>
<dbReference type="PANTHER" id="PTHR34222">
    <property type="entry name" value="GAG_PRE-INTEGRS DOMAIN-CONTAINING PROTEIN"/>
    <property type="match status" value="1"/>
</dbReference>
<feature type="domain" description="Retrovirus-related Pol polyprotein from transposon TNT 1-94-like beta-barrel" evidence="1">
    <location>
        <begin position="128"/>
        <end position="197"/>
    </location>
</feature>
<feature type="non-terminal residue" evidence="2">
    <location>
        <position position="198"/>
    </location>
</feature>
<proteinExistence type="predicted"/>
<dbReference type="AlphaFoldDB" id="A0A1J6JEA3"/>
<sequence>LFCEYCKRPGHTKEKCYKLHGFSQNSKFNKGRRIAGNVLGSSSEVAAIKDDGNNSQGQEQGRTMHNLTKEQYRQLLRILESFQGGGDKSTNTTINGGAVNFAGISACSTHFNSSDQLCDNTNSSVDSWILDSGATKHMTYNKSLLTNIKTLVYPYLVILPNGYKVKMTLIGDVILSPRFSIKRVLLVPSFKFNLISVH</sequence>
<organism evidence="2 3">
    <name type="scientific">Nicotiana attenuata</name>
    <name type="common">Coyote tobacco</name>
    <dbReference type="NCBI Taxonomy" id="49451"/>
    <lineage>
        <taxon>Eukaryota</taxon>
        <taxon>Viridiplantae</taxon>
        <taxon>Streptophyta</taxon>
        <taxon>Embryophyta</taxon>
        <taxon>Tracheophyta</taxon>
        <taxon>Spermatophyta</taxon>
        <taxon>Magnoliopsida</taxon>
        <taxon>eudicotyledons</taxon>
        <taxon>Gunneridae</taxon>
        <taxon>Pentapetalae</taxon>
        <taxon>asterids</taxon>
        <taxon>lamiids</taxon>
        <taxon>Solanales</taxon>
        <taxon>Solanaceae</taxon>
        <taxon>Nicotianoideae</taxon>
        <taxon>Nicotianeae</taxon>
        <taxon>Nicotiana</taxon>
    </lineage>
</organism>
<dbReference type="EMBL" id="MJEQ01037185">
    <property type="protein sequence ID" value="OIT05377.1"/>
    <property type="molecule type" value="Genomic_DNA"/>
</dbReference>
<dbReference type="PANTHER" id="PTHR34222:SF99">
    <property type="entry name" value="PROTEIN, PUTATIVE-RELATED"/>
    <property type="match status" value="1"/>
</dbReference>
<reference evidence="2" key="1">
    <citation type="submission" date="2016-11" db="EMBL/GenBank/DDBJ databases">
        <title>The genome of Nicotiana attenuata.</title>
        <authorList>
            <person name="Xu S."/>
            <person name="Brockmoeller T."/>
            <person name="Gaquerel E."/>
            <person name="Navarro A."/>
            <person name="Kuhl H."/>
            <person name="Gase K."/>
            <person name="Ling Z."/>
            <person name="Zhou W."/>
            <person name="Kreitzer C."/>
            <person name="Stanke M."/>
            <person name="Tang H."/>
            <person name="Lyons E."/>
            <person name="Pandey P."/>
            <person name="Pandey S.P."/>
            <person name="Timmermann B."/>
            <person name="Baldwin I.T."/>
        </authorList>
    </citation>
    <scope>NUCLEOTIDE SEQUENCE [LARGE SCALE GENOMIC DNA]</scope>
    <source>
        <strain evidence="2">UT</strain>
    </source>
</reference>
<dbReference type="Pfam" id="PF22936">
    <property type="entry name" value="Pol_BBD"/>
    <property type="match status" value="1"/>
</dbReference>
<feature type="non-terminal residue" evidence="2">
    <location>
        <position position="1"/>
    </location>
</feature>
<evidence type="ECO:0000313" key="2">
    <source>
        <dbReference type="EMBL" id="OIT05377.1"/>
    </source>
</evidence>
<gene>
    <name evidence="2" type="ORF">A4A49_65317</name>
</gene>
<name>A0A1J6JEA3_NICAT</name>
<dbReference type="Proteomes" id="UP000187609">
    <property type="component" value="Unassembled WGS sequence"/>
</dbReference>
<protein>
    <recommendedName>
        <fullName evidence="1">Retrovirus-related Pol polyprotein from transposon TNT 1-94-like beta-barrel domain-containing protein</fullName>
    </recommendedName>
</protein>
<evidence type="ECO:0000313" key="3">
    <source>
        <dbReference type="Proteomes" id="UP000187609"/>
    </source>
</evidence>
<accession>A0A1J6JEA3</accession>
<dbReference type="OMA" id="HWFSENI"/>
<comment type="caution">
    <text evidence="2">The sequence shown here is derived from an EMBL/GenBank/DDBJ whole genome shotgun (WGS) entry which is preliminary data.</text>
</comment>
<evidence type="ECO:0000259" key="1">
    <source>
        <dbReference type="Pfam" id="PF22936"/>
    </source>
</evidence>